<dbReference type="EMBL" id="KV441001">
    <property type="protein sequence ID" value="OAD66626.1"/>
    <property type="molecule type" value="Genomic_DNA"/>
</dbReference>
<organism evidence="1 2">
    <name type="scientific">Phycomyces blakesleeanus (strain ATCC 8743b / DSM 1359 / FGSC 10004 / NBRC 33097 / NRRL 1555)</name>
    <dbReference type="NCBI Taxonomy" id="763407"/>
    <lineage>
        <taxon>Eukaryota</taxon>
        <taxon>Fungi</taxon>
        <taxon>Fungi incertae sedis</taxon>
        <taxon>Mucoromycota</taxon>
        <taxon>Mucoromycotina</taxon>
        <taxon>Mucoromycetes</taxon>
        <taxon>Mucorales</taxon>
        <taxon>Phycomycetaceae</taxon>
        <taxon>Phycomyces</taxon>
    </lineage>
</organism>
<evidence type="ECO:0000313" key="2">
    <source>
        <dbReference type="Proteomes" id="UP000077315"/>
    </source>
</evidence>
<evidence type="ECO:0000313" key="1">
    <source>
        <dbReference type="EMBL" id="OAD66626.1"/>
    </source>
</evidence>
<dbReference type="RefSeq" id="XP_018284666.1">
    <property type="nucleotide sequence ID" value="XM_018432862.1"/>
</dbReference>
<dbReference type="Proteomes" id="UP000077315">
    <property type="component" value="Unassembled WGS sequence"/>
</dbReference>
<proteinExistence type="predicted"/>
<protein>
    <submittedName>
        <fullName evidence="1">Uncharacterized protein</fullName>
    </submittedName>
</protein>
<reference evidence="2" key="1">
    <citation type="submission" date="2015-06" db="EMBL/GenBank/DDBJ databases">
        <title>Expansion of signal transduction pathways in fungi by whole-genome duplication.</title>
        <authorList>
            <consortium name="DOE Joint Genome Institute"/>
            <person name="Corrochano L.M."/>
            <person name="Kuo A."/>
            <person name="Marcet-Houben M."/>
            <person name="Polaino S."/>
            <person name="Salamov A."/>
            <person name="Villalobos J.M."/>
            <person name="Alvarez M.I."/>
            <person name="Avalos J."/>
            <person name="Benito E.P."/>
            <person name="Benoit I."/>
            <person name="Burger G."/>
            <person name="Camino L.P."/>
            <person name="Canovas D."/>
            <person name="Cerda-Olmedo E."/>
            <person name="Cheng J.-F."/>
            <person name="Dominguez A."/>
            <person name="Elias M."/>
            <person name="Eslava A.P."/>
            <person name="Glaser F."/>
            <person name="Grimwood J."/>
            <person name="Gutierrez G."/>
            <person name="Heitman J."/>
            <person name="Henrissat B."/>
            <person name="Iturriaga E.A."/>
            <person name="Lang B.F."/>
            <person name="Lavin J.L."/>
            <person name="Lee S."/>
            <person name="Li W."/>
            <person name="Lindquist E."/>
            <person name="Lopez-Garcia S."/>
            <person name="Luque E.M."/>
            <person name="Marcos A.T."/>
            <person name="Martin J."/>
            <person name="McCluskey K."/>
            <person name="Medina H.R."/>
            <person name="Miralles-Duran A."/>
            <person name="Miyazaki A."/>
            <person name="Munoz-Torres E."/>
            <person name="Oguiza J.A."/>
            <person name="Ohm R."/>
            <person name="Olmedo M."/>
            <person name="Orejas M."/>
            <person name="Ortiz-Castellanos L."/>
            <person name="Pisabarro A.G."/>
            <person name="Rodriguez-Romero J."/>
            <person name="Ruiz-Herrera J."/>
            <person name="Ruiz-Vazquez R."/>
            <person name="Sanz C."/>
            <person name="Schackwitz W."/>
            <person name="Schmutz J."/>
            <person name="Shahriari M."/>
            <person name="Shelest E."/>
            <person name="Silva-Franco F."/>
            <person name="Soanes D."/>
            <person name="Syed K."/>
            <person name="Tagua V.G."/>
            <person name="Talbot N.J."/>
            <person name="Thon M."/>
            <person name="De vries R.P."/>
            <person name="Wiebenga A."/>
            <person name="Yadav J.S."/>
            <person name="Braun E.L."/>
            <person name="Baker S."/>
            <person name="Garre V."/>
            <person name="Horwitz B."/>
            <person name="Torres-Martinez S."/>
            <person name="Idnurm A."/>
            <person name="Herrera-Estrella A."/>
            <person name="Gabaldon T."/>
            <person name="Grigoriev I.V."/>
        </authorList>
    </citation>
    <scope>NUCLEOTIDE SEQUENCE [LARGE SCALE GENOMIC DNA]</scope>
    <source>
        <strain evidence="2">NRRL 1555(-)</strain>
    </source>
</reference>
<dbReference type="VEuPathDB" id="FungiDB:PHYBLDRAFT_152171"/>
<name>A0A167JSN1_PHYB8</name>
<keyword evidence="2" id="KW-1185">Reference proteome</keyword>
<sequence>MTHNVFYVMTLKMTNTHSEYVFVKKNWHQITTRFLDTSASLKFDCLLPLPYSPQSVKARNTTVPSYIVLGCTLGAKWEAAILGDGGNNTAQFKVTSSPMSG</sequence>
<gene>
    <name evidence="1" type="ORF">PHYBLDRAFT_152171</name>
</gene>
<dbReference type="GeneID" id="28993768"/>
<accession>A0A167JSN1</accession>
<dbReference type="AlphaFoldDB" id="A0A167JSN1"/>
<dbReference type="InParanoid" id="A0A167JSN1"/>